<comment type="catalytic activity">
    <reaction evidence="9">
        <text>a 2,3-saturated acyl-[ACP] + NAD(+) = a (2E)-enoyl-[ACP] + NADH + H(+)</text>
        <dbReference type="Rhea" id="RHEA:10240"/>
        <dbReference type="Rhea" id="RHEA-COMP:9925"/>
        <dbReference type="Rhea" id="RHEA-COMP:9926"/>
        <dbReference type="ChEBI" id="CHEBI:15378"/>
        <dbReference type="ChEBI" id="CHEBI:57540"/>
        <dbReference type="ChEBI" id="CHEBI:57945"/>
        <dbReference type="ChEBI" id="CHEBI:78784"/>
        <dbReference type="ChEBI" id="CHEBI:78785"/>
        <dbReference type="EC" id="1.3.1.9"/>
    </reaction>
</comment>
<evidence type="ECO:0000256" key="5">
    <source>
        <dbReference type="ARBA" id="ARBA00023027"/>
    </source>
</evidence>
<comment type="function">
    <text evidence="9">Involved in the final reduction of the elongation cycle of fatty acid synthesis (FAS II). Catalyzes the reduction of a carbon-carbon double bond in an enoyl moiety that is covalently linked to an acyl carrier protein (ACP).</text>
</comment>
<feature type="binding site" evidence="9">
    <location>
        <position position="245"/>
    </location>
    <ligand>
        <name>NAD(+)</name>
        <dbReference type="ChEBI" id="CHEBI:57540"/>
    </ligand>
</feature>
<dbReference type="RefSeq" id="WP_237360172.1">
    <property type="nucleotide sequence ID" value="NZ_CAKLDM010000001.1"/>
</dbReference>
<gene>
    <name evidence="13" type="primary">fabV_1</name>
    <name evidence="9" type="synonym">fabV</name>
    <name evidence="13" type="ORF">VMF7928_00792</name>
</gene>
<dbReference type="EC" id="1.3.1.9" evidence="9"/>
<comment type="similarity">
    <text evidence="9">Belongs to the TER reductase family.</text>
</comment>
<evidence type="ECO:0000313" key="14">
    <source>
        <dbReference type="Proteomes" id="UP000838748"/>
    </source>
</evidence>
<evidence type="ECO:0000256" key="9">
    <source>
        <dbReference type="HAMAP-Rule" id="MF_01838"/>
    </source>
</evidence>
<dbReference type="Proteomes" id="UP000838748">
    <property type="component" value="Unassembled WGS sequence"/>
</dbReference>
<evidence type="ECO:0000256" key="7">
    <source>
        <dbReference type="ARBA" id="ARBA00023160"/>
    </source>
</evidence>
<dbReference type="PANTHER" id="PTHR37480:SF1">
    <property type="entry name" value="ENOYL-[ACYL-CARRIER-PROTEIN] REDUCTASE [NADH]"/>
    <property type="match status" value="1"/>
</dbReference>
<dbReference type="InterPro" id="IPR024910">
    <property type="entry name" value="Enoyl-CoA_Rdtase_cat_dom"/>
</dbReference>
<protein>
    <recommendedName>
        <fullName evidence="9">Enoyl-[acyl-carrier-protein] reductase [NADH]</fullName>
        <shortName evidence="9">ENR</shortName>
        <ecNumber evidence="9">1.3.1.9</ecNumber>
    </recommendedName>
</protein>
<evidence type="ECO:0000256" key="6">
    <source>
        <dbReference type="ARBA" id="ARBA00023098"/>
    </source>
</evidence>
<dbReference type="HAMAP" id="MF_01838">
    <property type="entry name" value="FabV_reductase"/>
    <property type="match status" value="1"/>
</dbReference>
<organism evidence="13 14">
    <name type="scientific">Vibrio marisflavi CECT 7928</name>
    <dbReference type="NCBI Taxonomy" id="634439"/>
    <lineage>
        <taxon>Bacteria</taxon>
        <taxon>Pseudomonadati</taxon>
        <taxon>Pseudomonadota</taxon>
        <taxon>Gammaproteobacteria</taxon>
        <taxon>Vibrionales</taxon>
        <taxon>Vibrionaceae</taxon>
        <taxon>Vibrio</taxon>
    </lineage>
</organism>
<feature type="domain" description="Trans-2-enoyl-CoA reductase catalytic" evidence="11">
    <location>
        <begin position="82"/>
        <end position="318"/>
    </location>
</feature>
<proteinExistence type="inferred from homology"/>
<feature type="domain" description="Trans-2-enoyl-CoA reductase-like NAD(P)H binding" evidence="12">
    <location>
        <begin position="2"/>
        <end position="80"/>
    </location>
</feature>
<comment type="caution">
    <text evidence="13">The sequence shown here is derived from an EMBL/GenBank/DDBJ whole genome shotgun (WGS) entry which is preliminary data.</text>
</comment>
<feature type="binding site" evidence="9">
    <location>
        <begin position="111"/>
        <end position="112"/>
    </location>
    <ligand>
        <name>NAD(+)</name>
        <dbReference type="ChEBI" id="CHEBI:57540"/>
    </ligand>
</feature>
<keyword evidence="7 9" id="KW-0275">Fatty acid biosynthesis</keyword>
<evidence type="ECO:0000259" key="11">
    <source>
        <dbReference type="Pfam" id="PF12241"/>
    </source>
</evidence>
<dbReference type="NCBIfam" id="NF043048">
    <property type="entry name" value="EnoyACPredFabV"/>
    <property type="match status" value="1"/>
</dbReference>
<evidence type="ECO:0000259" key="10">
    <source>
        <dbReference type="Pfam" id="PF07055"/>
    </source>
</evidence>
<comment type="subunit">
    <text evidence="1 9">Monomer.</text>
</comment>
<dbReference type="InterPro" id="IPR010758">
    <property type="entry name" value="Trans-2-enoyl-CoA_reductase"/>
</dbReference>
<evidence type="ECO:0000256" key="3">
    <source>
        <dbReference type="ARBA" id="ARBA00022832"/>
    </source>
</evidence>
<evidence type="ECO:0000259" key="12">
    <source>
        <dbReference type="Pfam" id="PF12242"/>
    </source>
</evidence>
<name>A0ABN8E1V3_9VIBR</name>
<dbReference type="GO" id="GO:0004318">
    <property type="term" value="F:enoyl-[acyl-carrier-protein] reductase (NADH) activity"/>
    <property type="evidence" value="ECO:0007669"/>
    <property type="project" value="UniProtKB-EC"/>
</dbReference>
<evidence type="ECO:0000256" key="4">
    <source>
        <dbReference type="ARBA" id="ARBA00023002"/>
    </source>
</evidence>
<comment type="catalytic activity">
    <reaction evidence="8">
        <text>a 2,3-saturated acyl-CoA + NAD(+) = a (2E)-enoyl-CoA + NADH + H(+)</text>
        <dbReference type="Rhea" id="RHEA:18177"/>
        <dbReference type="ChEBI" id="CHEBI:15378"/>
        <dbReference type="ChEBI" id="CHEBI:57540"/>
        <dbReference type="ChEBI" id="CHEBI:57945"/>
        <dbReference type="ChEBI" id="CHEBI:58856"/>
        <dbReference type="ChEBI" id="CHEBI:65111"/>
        <dbReference type="EC" id="1.3.1.44"/>
    </reaction>
</comment>
<evidence type="ECO:0000313" key="13">
    <source>
        <dbReference type="EMBL" id="CAH0536902.1"/>
    </source>
</evidence>
<dbReference type="InterPro" id="IPR050048">
    <property type="entry name" value="FabV-like_NADH_b"/>
</dbReference>
<feature type="binding site" evidence="9">
    <location>
        <begin position="140"/>
        <end position="141"/>
    </location>
    <ligand>
        <name>NAD(+)</name>
        <dbReference type="ChEBI" id="CHEBI:57540"/>
    </ligand>
</feature>
<dbReference type="Pfam" id="PF12241">
    <property type="entry name" value="Enoyl_reductase"/>
    <property type="match status" value="1"/>
</dbReference>
<keyword evidence="4 9" id="KW-0560">Oxidoreductase</keyword>
<accession>A0ABN8E1V3</accession>
<evidence type="ECO:0000256" key="2">
    <source>
        <dbReference type="ARBA" id="ARBA00022516"/>
    </source>
</evidence>
<reference evidence="13" key="1">
    <citation type="submission" date="2021-11" db="EMBL/GenBank/DDBJ databases">
        <authorList>
            <person name="Rodrigo-Torres L."/>
            <person name="Arahal R. D."/>
            <person name="Lucena T."/>
        </authorList>
    </citation>
    <scope>NUCLEOTIDE SEQUENCE</scope>
    <source>
        <strain evidence="13">CECT 7928</strain>
    </source>
</reference>
<comment type="pathway">
    <text evidence="9">Lipid metabolism; fatty acid biosynthesis.</text>
</comment>
<feature type="site" description="Plays an important role in discriminating NADH against NADPH" evidence="9">
    <location>
        <position position="75"/>
    </location>
</feature>
<keyword evidence="14" id="KW-1185">Reference proteome</keyword>
<feature type="domain" description="Enoyl reductase FAD binding" evidence="10">
    <location>
        <begin position="326"/>
        <end position="389"/>
    </location>
</feature>
<keyword evidence="5 9" id="KW-0520">NAD</keyword>
<dbReference type="Pfam" id="PF07055">
    <property type="entry name" value="Eno-Rase_FAD_bd"/>
    <property type="match status" value="1"/>
</dbReference>
<keyword evidence="3 9" id="KW-0276">Fatty acid metabolism</keyword>
<keyword evidence="6 9" id="KW-0443">Lipid metabolism</keyword>
<feature type="binding site" evidence="9">
    <location>
        <position position="226"/>
    </location>
    <ligand>
        <name>substrate</name>
    </ligand>
</feature>
<feature type="binding site" evidence="9">
    <location>
        <begin position="48"/>
        <end position="53"/>
    </location>
    <ligand>
        <name>NAD(+)</name>
        <dbReference type="ChEBI" id="CHEBI:57540"/>
    </ligand>
</feature>
<evidence type="ECO:0000256" key="1">
    <source>
        <dbReference type="ARBA" id="ARBA00011245"/>
    </source>
</evidence>
<sequence length="393" mass="43499">MIVEPVIKGVVAKTAHPIGCEKSVVDQINYIKSQPAIQNAPKRVLILGASSGFGLSSRIALTFAGNADTIGVSFERCPSEGKTGSAGWYNNAAFKKHAEENGRIAVNIQGDAFSDDIRDQVVEAIETYFEGEVDLVVYSLASGVRPKPDGEGMWRSCIKPINASYKANTICLENNEWQSHTLQPASNDEIESTVKIMGGQDWESWIDTLINSESIAEGFNTVAFSYIGPESTHPIYLDGTLGRAKIDLHQTSHSLNLKLANFSGNAYTTVCKALVTKASVFIPGLTPYLMALYKVMKEEGSHETCMEQMYRLYANKLYTENQKVPVDGERLIRIDDWEMQSKIQAQVNEILSKMDQNNFADLADYQGVKDEFLKINGFAHPEIDYSKDVDIDI</sequence>
<dbReference type="NCBIfam" id="NF010177">
    <property type="entry name" value="PRK13656.1"/>
    <property type="match status" value="1"/>
</dbReference>
<evidence type="ECO:0000256" key="8">
    <source>
        <dbReference type="ARBA" id="ARBA00048302"/>
    </source>
</evidence>
<dbReference type="EMBL" id="CAKLDM010000001">
    <property type="protein sequence ID" value="CAH0536902.1"/>
    <property type="molecule type" value="Genomic_DNA"/>
</dbReference>
<feature type="binding site" evidence="9">
    <location>
        <begin position="274"/>
        <end position="276"/>
    </location>
    <ligand>
        <name>NAD(+)</name>
        <dbReference type="ChEBI" id="CHEBI:57540"/>
    </ligand>
</feature>
<dbReference type="Pfam" id="PF12242">
    <property type="entry name" value="Eno-Rase_NADH_b"/>
    <property type="match status" value="1"/>
</dbReference>
<feature type="active site" description="Proton donor" evidence="9">
    <location>
        <position position="236"/>
    </location>
</feature>
<feature type="binding site" evidence="9">
    <location>
        <begin position="74"/>
        <end position="75"/>
    </location>
    <ligand>
        <name>NAD(+)</name>
        <dbReference type="ChEBI" id="CHEBI:57540"/>
    </ligand>
</feature>
<dbReference type="PANTHER" id="PTHR37480">
    <property type="entry name" value="ENOYL-[ACYL-CARRIER-PROTEIN] REDUCTASE [NADH]"/>
    <property type="match status" value="1"/>
</dbReference>
<dbReference type="Gene3D" id="3.40.50.720">
    <property type="entry name" value="NAD(P)-binding Rossmann-like Domain"/>
    <property type="match status" value="1"/>
</dbReference>
<keyword evidence="2 9" id="KW-0444">Lipid biosynthesis</keyword>
<dbReference type="InterPro" id="IPR024906">
    <property type="entry name" value="Eno_Rdtase_FAD-bd_dom"/>
</dbReference>